<reference evidence="2" key="1">
    <citation type="submission" date="2023-06" db="EMBL/GenBank/DDBJ databases">
        <title>Genome-scale phylogeny and comparative genomics of the fungal order Sordariales.</title>
        <authorList>
            <consortium name="Lawrence Berkeley National Laboratory"/>
            <person name="Hensen N."/>
            <person name="Bonometti L."/>
            <person name="Westerberg I."/>
            <person name="Brannstrom I.O."/>
            <person name="Guillou S."/>
            <person name="Cros-Aarteil S."/>
            <person name="Calhoun S."/>
            <person name="Haridas S."/>
            <person name="Kuo A."/>
            <person name="Mondo S."/>
            <person name="Pangilinan J."/>
            <person name="Riley R."/>
            <person name="LaButti K."/>
            <person name="Andreopoulos B."/>
            <person name="Lipzen A."/>
            <person name="Chen C."/>
            <person name="Yanf M."/>
            <person name="Daum C."/>
            <person name="Ng V."/>
            <person name="Clum A."/>
            <person name="Steindorff A."/>
            <person name="Ohm R."/>
            <person name="Martin F."/>
            <person name="Silar P."/>
            <person name="Natvig D."/>
            <person name="Lalanne C."/>
            <person name="Gautier V."/>
            <person name="Ament-velasquez S.L."/>
            <person name="Kruys A."/>
            <person name="Hutchinson M.I."/>
            <person name="Powell A.J."/>
            <person name="Barry K."/>
            <person name="Miller A.N."/>
            <person name="Grigoriev I.V."/>
            <person name="Debuchy R."/>
            <person name="Gladieux P."/>
            <person name="Thoren M.H."/>
            <person name="Johannesson H."/>
        </authorList>
    </citation>
    <scope>NUCLEOTIDE SEQUENCE</scope>
    <source>
        <strain evidence="2">SMH3391-2</strain>
    </source>
</reference>
<accession>A0AA40C7S4</accession>
<feature type="signal peptide" evidence="1">
    <location>
        <begin position="1"/>
        <end position="19"/>
    </location>
</feature>
<organism evidence="2 3">
    <name type="scientific">Bombardia bombarda</name>
    <dbReference type="NCBI Taxonomy" id="252184"/>
    <lineage>
        <taxon>Eukaryota</taxon>
        <taxon>Fungi</taxon>
        <taxon>Dikarya</taxon>
        <taxon>Ascomycota</taxon>
        <taxon>Pezizomycotina</taxon>
        <taxon>Sordariomycetes</taxon>
        <taxon>Sordariomycetidae</taxon>
        <taxon>Sordariales</taxon>
        <taxon>Lasiosphaeriaceae</taxon>
        <taxon>Bombardia</taxon>
    </lineage>
</organism>
<gene>
    <name evidence="2" type="ORF">B0T17DRAFT_614262</name>
</gene>
<evidence type="ECO:0000256" key="1">
    <source>
        <dbReference type="SAM" id="SignalP"/>
    </source>
</evidence>
<keyword evidence="1" id="KW-0732">Signal</keyword>
<dbReference type="AlphaFoldDB" id="A0AA40C7S4"/>
<keyword evidence="3" id="KW-1185">Reference proteome</keyword>
<feature type="chain" id="PRO_5041348212" description="Secreted protein" evidence="1">
    <location>
        <begin position="20"/>
        <end position="153"/>
    </location>
</feature>
<dbReference type="EMBL" id="JAULSR010000002">
    <property type="protein sequence ID" value="KAK0628327.1"/>
    <property type="molecule type" value="Genomic_DNA"/>
</dbReference>
<protein>
    <recommendedName>
        <fullName evidence="4">Secreted protein</fullName>
    </recommendedName>
</protein>
<dbReference type="Proteomes" id="UP001174934">
    <property type="component" value="Unassembled WGS sequence"/>
</dbReference>
<sequence length="153" mass="16599">MKLVTSVLLLAASVTSVLGGVTNFAAVAGTHESIDEPYSDPGVIQCETFNPAHSRLANLIPIYEEGLKYLQTTKGNCDIGLGHHGCGRVSCSWNTGVYVCAHNVTEPINLPCPNVAYFVNSIINTCNVNGQYVKGAAWDQERRFWIEVHADEC</sequence>
<comment type="caution">
    <text evidence="2">The sequence shown here is derived from an EMBL/GenBank/DDBJ whole genome shotgun (WGS) entry which is preliminary data.</text>
</comment>
<proteinExistence type="predicted"/>
<evidence type="ECO:0000313" key="3">
    <source>
        <dbReference type="Proteomes" id="UP001174934"/>
    </source>
</evidence>
<name>A0AA40C7S4_9PEZI</name>
<evidence type="ECO:0008006" key="4">
    <source>
        <dbReference type="Google" id="ProtNLM"/>
    </source>
</evidence>
<evidence type="ECO:0000313" key="2">
    <source>
        <dbReference type="EMBL" id="KAK0628327.1"/>
    </source>
</evidence>